<feature type="repeat" description="PPR" evidence="2">
    <location>
        <begin position="1676"/>
        <end position="1710"/>
    </location>
</feature>
<feature type="region of interest" description="Disordered" evidence="3">
    <location>
        <begin position="1918"/>
        <end position="1944"/>
    </location>
</feature>
<dbReference type="Pfam" id="PF13812">
    <property type="entry name" value="PPR_3"/>
    <property type="match status" value="1"/>
</dbReference>
<feature type="compositionally biased region" description="Low complexity" evidence="3">
    <location>
        <begin position="1933"/>
        <end position="1944"/>
    </location>
</feature>
<feature type="domain" description="PROP1-like PPR" evidence="4">
    <location>
        <begin position="1645"/>
        <end position="1806"/>
    </location>
</feature>
<dbReference type="InterPro" id="IPR011990">
    <property type="entry name" value="TPR-like_helical_dom_sf"/>
</dbReference>
<dbReference type="Proteomes" id="UP001189429">
    <property type="component" value="Unassembled WGS sequence"/>
</dbReference>
<dbReference type="Gene3D" id="1.25.40.10">
    <property type="entry name" value="Tetratricopeptide repeat domain"/>
    <property type="match status" value="6"/>
</dbReference>
<evidence type="ECO:0000256" key="2">
    <source>
        <dbReference type="PROSITE-ProRule" id="PRU00708"/>
    </source>
</evidence>
<feature type="compositionally biased region" description="Low complexity" evidence="3">
    <location>
        <begin position="1270"/>
        <end position="1290"/>
    </location>
</feature>
<dbReference type="PROSITE" id="PS51375">
    <property type="entry name" value="PPR"/>
    <property type="match status" value="13"/>
</dbReference>
<keyword evidence="6" id="KW-1185">Reference proteome</keyword>
<feature type="repeat" description="PPR" evidence="2">
    <location>
        <begin position="1431"/>
        <end position="1465"/>
    </location>
</feature>
<feature type="region of interest" description="Disordered" evidence="3">
    <location>
        <begin position="1263"/>
        <end position="1294"/>
    </location>
</feature>
<protein>
    <recommendedName>
        <fullName evidence="4">PROP1-like PPR domain-containing protein</fullName>
    </recommendedName>
</protein>
<feature type="repeat" description="PPR" evidence="2">
    <location>
        <begin position="1536"/>
        <end position="1570"/>
    </location>
</feature>
<feature type="repeat" description="PPR" evidence="2">
    <location>
        <begin position="1396"/>
        <end position="1430"/>
    </location>
</feature>
<gene>
    <name evidence="5" type="ORF">PCOR1329_LOCUS77780</name>
</gene>
<feature type="repeat" description="PPR" evidence="2">
    <location>
        <begin position="1606"/>
        <end position="1640"/>
    </location>
</feature>
<comment type="caution">
    <text evidence="5">The sequence shown here is derived from an EMBL/GenBank/DDBJ whole genome shotgun (WGS) entry which is preliminary data.</text>
</comment>
<dbReference type="SUPFAM" id="SSF81901">
    <property type="entry name" value="HCP-like"/>
    <property type="match status" value="2"/>
</dbReference>
<feature type="repeat" description="PPR" evidence="2">
    <location>
        <begin position="1501"/>
        <end position="1535"/>
    </location>
</feature>
<dbReference type="Pfam" id="PF13041">
    <property type="entry name" value="PPR_2"/>
    <property type="match status" value="1"/>
</dbReference>
<sequence>MKDTNTSVRELWQASQEYVHGNWVAKAEALKDIAKAVEHIIEALGPCSDSMTAASDFKKLYGYLKDPRYYTAHNALTLGLNMAEDHAQLSSFRTACEGGEYHVAGYELTRVLLDVLENPGIPSANGTAATRIAWGLAKGFTTDIDLPCFKDVHVEIPALIGGVMDIMSVVDIVNGLESFFHGLEGIVPTYKACMADKPKIVDLLKSFSDFRHPVDLAKIFGQHIAENKLDLALETAAVILDYKGGEWRRFGQDIGQILQKILIGTSKDASPATALPLLRLGIRHCLADPVGGMLPAPPGCDACAGRRRHSAAWAAAAVCSQLALLACAASAVVSILVACSSGISPTCGPKHPQWRPPGQPGGAAEALRQWSGAGCDPVPSRSWLVYAAGHVEALAAMARVLAAMLMALAFVQASALDSEEDRPKGARRRQMERTRAAELEAAIAKSGCADLGGEKWFSDAHGELFQVKQDKCSISFQLKKKSGEMYEKKGVVRGTRVLVEPPFPEGQMLPNQTVMWESGARWERKWSMARVLAAMLMALAFVQASALDSEEDRPKGARRRQMERTRAAELEAAIAKSGCADLGGEKWFSDAHGELFQVKQDKCSISFQLKKKSGEMYEKKGVVRGTRVLVEPPFPEGQMLPNQTVMWESGARWERKWSMARVLAAMLMALAFVQASALDSEEDRPKGARRRQMERTRAAELEAAIAKSGCADLGGEKWFSDAHGELFQVKQDKCSISFQLKKKSGEMYEKKGVVRGTRVLVEPPFPEGQMLPNQTVMWESGARWERKWSMARVLAAMLMALAFVQASALDSEEDRPKGARRRQMERTRAAELEAAIAKSGCADLGGEKWFSDAHGELFQVKQDKCSISFQLKKKSGEMYEKKGVVRGTRVLVEPPFPEGQMLPNQTVMWESGARWERKWCLPANPFRCHINDPLCRALSRAMARVLAAMLMALAFVQASALDSEEDRPKGARRRQMERTRAAELEAAIAKSGCADLGGEKWFSDAHGELFQVKQDKCSISFQLKKKSGEMYEKKGVVRGTRVLVEPPFPEGQMLPNQTVMWESAMARVLAAMLMALAFVQASALDSEEDRPKGARRRQMERARAAELEAAIAKSGCADLGGEKWFSDAHGELFQVKQDKCSISFQLKKKSGEMYEKKGVVRGTRVLVEPPFPEGQMLPNQTVMWESGARWERKWLGSAHPGHPRGAHGALAAAWQRRGRAAALLRAAPYLPDGSNATEEFGLLALLVACEAFRVTFFATPKKKASKKDTTASAGPEAARAPQRQQAAARGPVRDAMARVRQGELAEAEALLERLGEQQRSEEPAAACCRSLVLALTKEGQFGRAERWLRELSRGHQRAGATARFAGTLVSARARHGDAEGAEAWLEGMMADGVELDANAYNALIYAFATEADVGRAEGWLRRMRAKGIAPDLTSYSSVLHACARAGDVDHAEAWIKRMVADGAEPSINCYNAVVDACATANDCARASYWVERMIEDGAGPTLRTYNILIGVLAKSGDTGKAEDWLRRMTDLGVKPDVVTYVTVLSAYSKAADVRRANATFEHMCAQQVAPNNNVFNLLVGLHGRANDACGAARWLRIMREAGFQADRITFITAVKALPRNDDVLGAEAIFKEMIASKLDPDVVAYNMIITTCARAGDLERATGWFHQMAERGLQPDTVSYSSVVNACAKANDADSAEEWLSKMIADGVEANAICYNQVIHACVRSGDAHRAALWIDRMTERGVSPTVRSFNTMISMHVKAGNMPEAERWFDKMVSCGLEPDVVSYNTVIAACAKSADAPRAEKWLSRMAPSGLAPDVTSYNAVVDACVRAGDAERAESWFEHMVASGLRPDIVSYTTVVHAHAKAGHIDRAEAWLLRMDRDGVPPTVPTFNALIGACHRAGDSARSQRLVAEMRRRGLEPDGVTPGPRGAGQAGPARAQAGWRR</sequence>
<dbReference type="PANTHER" id="PTHR47941">
    <property type="entry name" value="PENTATRICOPEPTIDE REPEAT-CONTAINING PROTEIN 3, MITOCHONDRIAL"/>
    <property type="match status" value="1"/>
</dbReference>
<feature type="repeat" description="PPR" evidence="2">
    <location>
        <begin position="1641"/>
        <end position="1675"/>
    </location>
</feature>
<dbReference type="Pfam" id="PF17177">
    <property type="entry name" value="PPR_long"/>
    <property type="match status" value="2"/>
</dbReference>
<dbReference type="NCBIfam" id="TIGR00756">
    <property type="entry name" value="PPR"/>
    <property type="match status" value="9"/>
</dbReference>
<evidence type="ECO:0000256" key="1">
    <source>
        <dbReference type="ARBA" id="ARBA00022737"/>
    </source>
</evidence>
<feature type="repeat" description="PPR" evidence="2">
    <location>
        <begin position="1781"/>
        <end position="1815"/>
    </location>
</feature>
<evidence type="ECO:0000256" key="3">
    <source>
        <dbReference type="SAM" id="MobiDB-lite"/>
    </source>
</evidence>
<dbReference type="EMBL" id="CAUYUJ010020793">
    <property type="protein sequence ID" value="CAK0900529.1"/>
    <property type="molecule type" value="Genomic_DNA"/>
</dbReference>
<evidence type="ECO:0000313" key="5">
    <source>
        <dbReference type="EMBL" id="CAK0900529.1"/>
    </source>
</evidence>
<dbReference type="InterPro" id="IPR033443">
    <property type="entry name" value="PROP1-like_PPR_dom"/>
</dbReference>
<dbReference type="InterPro" id="IPR002885">
    <property type="entry name" value="PPR_rpt"/>
</dbReference>
<proteinExistence type="predicted"/>
<reference evidence="5" key="1">
    <citation type="submission" date="2023-10" db="EMBL/GenBank/DDBJ databases">
        <authorList>
            <person name="Chen Y."/>
            <person name="Shah S."/>
            <person name="Dougan E. K."/>
            <person name="Thang M."/>
            <person name="Chan C."/>
        </authorList>
    </citation>
    <scope>NUCLEOTIDE SEQUENCE [LARGE SCALE GENOMIC DNA]</scope>
</reference>
<feature type="repeat" description="PPR" evidence="2">
    <location>
        <begin position="1746"/>
        <end position="1780"/>
    </location>
</feature>
<evidence type="ECO:0000313" key="6">
    <source>
        <dbReference type="Proteomes" id="UP001189429"/>
    </source>
</evidence>
<organism evidence="5 6">
    <name type="scientific">Prorocentrum cordatum</name>
    <dbReference type="NCBI Taxonomy" id="2364126"/>
    <lineage>
        <taxon>Eukaryota</taxon>
        <taxon>Sar</taxon>
        <taxon>Alveolata</taxon>
        <taxon>Dinophyceae</taxon>
        <taxon>Prorocentrales</taxon>
        <taxon>Prorocentraceae</taxon>
        <taxon>Prorocentrum</taxon>
    </lineage>
</organism>
<feature type="repeat" description="PPR" evidence="2">
    <location>
        <begin position="1851"/>
        <end position="1885"/>
    </location>
</feature>
<feature type="domain" description="PROP1-like PPR" evidence="4">
    <location>
        <begin position="1370"/>
        <end position="1492"/>
    </location>
</feature>
<keyword evidence="1" id="KW-0677">Repeat</keyword>
<accession>A0ABN9XL09</accession>
<name>A0ABN9XL09_9DINO</name>
<feature type="repeat" description="PPR" evidence="2">
    <location>
        <begin position="1816"/>
        <end position="1850"/>
    </location>
</feature>
<feature type="repeat" description="PPR" evidence="2">
    <location>
        <begin position="1886"/>
        <end position="1920"/>
    </location>
</feature>
<evidence type="ECO:0000259" key="4">
    <source>
        <dbReference type="Pfam" id="PF17177"/>
    </source>
</evidence>
<feature type="repeat" description="PPR" evidence="2">
    <location>
        <begin position="1711"/>
        <end position="1745"/>
    </location>
</feature>